<dbReference type="Proteomes" id="UP000274358">
    <property type="component" value="Unassembled WGS sequence"/>
</dbReference>
<proteinExistence type="predicted"/>
<gene>
    <name evidence="1" type="ORF">EKH80_23035</name>
</gene>
<accession>A0A3S0Q1Q6</accession>
<sequence>MKVIEVAATDLRARHALNGEPFDFCVSADASGKRRLEVADELRMDTANGSDKPSDVLLYALPQEGHCQSAT</sequence>
<keyword evidence="2" id="KW-1185">Reference proteome</keyword>
<protein>
    <submittedName>
        <fullName evidence="1">Uncharacterized protein</fullName>
    </submittedName>
</protein>
<name>A0A3S0Q1Q6_9GAMM</name>
<dbReference type="EMBL" id="RYYV01000040">
    <property type="protein sequence ID" value="RUL69005.1"/>
    <property type="molecule type" value="Genomic_DNA"/>
</dbReference>
<reference evidence="1 2" key="1">
    <citation type="submission" date="2018-12" db="EMBL/GenBank/DDBJ databases">
        <title>Dyella dinghuensis sp. nov. DHOA06 and Dyella choica sp. nov. 4M-K27, isolated from forest soil.</title>
        <authorList>
            <person name="Qiu L.-H."/>
            <person name="Gao Z.-H."/>
        </authorList>
    </citation>
    <scope>NUCLEOTIDE SEQUENCE [LARGE SCALE GENOMIC DNA]</scope>
    <source>
        <strain evidence="1 2">4M-K27</strain>
    </source>
</reference>
<evidence type="ECO:0000313" key="2">
    <source>
        <dbReference type="Proteomes" id="UP000274358"/>
    </source>
</evidence>
<dbReference type="AlphaFoldDB" id="A0A3S0Q1Q6"/>
<evidence type="ECO:0000313" key="1">
    <source>
        <dbReference type="EMBL" id="RUL69005.1"/>
    </source>
</evidence>
<organism evidence="1 2">
    <name type="scientific">Dyella choica</name>
    <dbReference type="NCBI Taxonomy" id="1927959"/>
    <lineage>
        <taxon>Bacteria</taxon>
        <taxon>Pseudomonadati</taxon>
        <taxon>Pseudomonadota</taxon>
        <taxon>Gammaproteobacteria</taxon>
        <taxon>Lysobacterales</taxon>
        <taxon>Rhodanobacteraceae</taxon>
        <taxon>Dyella</taxon>
    </lineage>
</organism>
<comment type="caution">
    <text evidence="1">The sequence shown here is derived from an EMBL/GenBank/DDBJ whole genome shotgun (WGS) entry which is preliminary data.</text>
</comment>
<dbReference type="RefSeq" id="WP_126687152.1">
    <property type="nucleotide sequence ID" value="NZ_RYYV01000040.1"/>
</dbReference>